<dbReference type="PROSITE" id="PS51782">
    <property type="entry name" value="LYSM"/>
    <property type="match status" value="1"/>
</dbReference>
<accession>A0A916RDS3</accession>
<keyword evidence="2" id="KW-0812">Transmembrane</keyword>
<dbReference type="InterPro" id="IPR036779">
    <property type="entry name" value="LysM_dom_sf"/>
</dbReference>
<protein>
    <recommendedName>
        <fullName evidence="3">LysM domain-containing protein</fullName>
    </recommendedName>
</protein>
<evidence type="ECO:0000256" key="2">
    <source>
        <dbReference type="SAM" id="Phobius"/>
    </source>
</evidence>
<dbReference type="RefSeq" id="WP_244640741.1">
    <property type="nucleotide sequence ID" value="NZ_BMKB01000003.1"/>
</dbReference>
<feature type="region of interest" description="Disordered" evidence="1">
    <location>
        <begin position="279"/>
        <end position="312"/>
    </location>
</feature>
<dbReference type="InterPro" id="IPR018392">
    <property type="entry name" value="LysM"/>
</dbReference>
<reference evidence="4 5" key="1">
    <citation type="journal article" date="2014" name="Int. J. Syst. Evol. Microbiol.">
        <title>Complete genome sequence of Corynebacterium casei LMG S-19264T (=DSM 44701T), isolated from a smear-ripened cheese.</title>
        <authorList>
            <consortium name="US DOE Joint Genome Institute (JGI-PGF)"/>
            <person name="Walter F."/>
            <person name="Albersmeier A."/>
            <person name="Kalinowski J."/>
            <person name="Ruckert C."/>
        </authorList>
    </citation>
    <scope>NUCLEOTIDE SEQUENCE [LARGE SCALE GENOMIC DNA]</scope>
    <source>
        <strain evidence="4 5">CGMCC 1.15896</strain>
    </source>
</reference>
<evidence type="ECO:0000256" key="1">
    <source>
        <dbReference type="SAM" id="MobiDB-lite"/>
    </source>
</evidence>
<evidence type="ECO:0000313" key="4">
    <source>
        <dbReference type="EMBL" id="GGA49191.1"/>
    </source>
</evidence>
<gene>
    <name evidence="4" type="ORF">GCM10011499_18810</name>
</gene>
<proteinExistence type="predicted"/>
<dbReference type="Pfam" id="PF01476">
    <property type="entry name" value="LysM"/>
    <property type="match status" value="1"/>
</dbReference>
<dbReference type="EMBL" id="BMKB01000003">
    <property type="protein sequence ID" value="GGA49191.1"/>
    <property type="molecule type" value="Genomic_DNA"/>
</dbReference>
<keyword evidence="2" id="KW-1133">Transmembrane helix</keyword>
<feature type="transmembrane region" description="Helical" evidence="2">
    <location>
        <begin position="12"/>
        <end position="36"/>
    </location>
</feature>
<dbReference type="PANTHER" id="PTHR34700:SF4">
    <property type="entry name" value="PHAGE-LIKE ELEMENT PBSX PROTEIN XKDP"/>
    <property type="match status" value="1"/>
</dbReference>
<dbReference type="Proteomes" id="UP000596977">
    <property type="component" value="Unassembled WGS sequence"/>
</dbReference>
<feature type="domain" description="LysM" evidence="3">
    <location>
        <begin position="596"/>
        <end position="645"/>
    </location>
</feature>
<keyword evidence="2" id="KW-0472">Membrane</keyword>
<comment type="caution">
    <text evidence="4">The sequence shown here is derived from an EMBL/GenBank/DDBJ whole genome shotgun (WGS) entry which is preliminary data.</text>
</comment>
<evidence type="ECO:0000259" key="3">
    <source>
        <dbReference type="PROSITE" id="PS51782"/>
    </source>
</evidence>
<dbReference type="InterPro" id="IPR052196">
    <property type="entry name" value="Bact_Kbp"/>
</dbReference>
<sequence>MEAKLAGPFSPLVLVVGAAVITGTAVVGIVAGPGLVACSQTDDFSQCINETFFGAQPAVAVADQEAVEPAVTEASEDAAEDEIAEAVDDVAEQEVVEAVALVAPQFDVVRVEPDGSAVIAGVATPSGAVQIFANEDEIGSEETSSAGEWAFVTDTPLPGGGVELRVYDTLSEQYSGTSVVVIVHEDRQSEPLVVASEPGAASEILQGLSAGIVDSASVAEAETAVEEDPVAEIAELEAAAEQPALEVAQVPSEAAQDEPVAPADTEAEVPVVEALAEAVSETPDVPVAAAQDEPVTETPDATEPELPAATADEDIVVAETSTPAQPEIEASTTPEPAEAELAVAPVEPDAAAEPVVEQNDVAAAIVEHDAGAAAEPAAPADESQVAEVVITPPSIDAVEIDGDRNFFAGSGTEGYAVRLYVDNRVVATTTVTDGRWLVEAINVLTERNQRVRVDMLDDDGVVAGRAEVNFVLDLPVMADETDAPIVVAEDSQAPSTPEPVTEPEPAVEAEPTPAAEPVSDEASEPEAAAQADPVQVQESMTETPVVEEPVEVVADEQIEAATETPAVEEPAAIVEPQEAEVPTMVGVTDGERTMSGRVIIRRGDNLWTIARRVYGEGIRYTQIYDANVAQIRDPNLIYPGQVFDLPETDMVIGEDGE</sequence>
<evidence type="ECO:0000313" key="5">
    <source>
        <dbReference type="Proteomes" id="UP000596977"/>
    </source>
</evidence>
<feature type="region of interest" description="Disordered" evidence="1">
    <location>
        <begin position="490"/>
        <end position="544"/>
    </location>
</feature>
<dbReference type="CDD" id="cd00118">
    <property type="entry name" value="LysM"/>
    <property type="match status" value="1"/>
</dbReference>
<dbReference type="Gene3D" id="3.10.350.10">
    <property type="entry name" value="LysM domain"/>
    <property type="match status" value="1"/>
</dbReference>
<dbReference type="PANTHER" id="PTHR34700">
    <property type="entry name" value="POTASSIUM BINDING PROTEIN KBP"/>
    <property type="match status" value="1"/>
</dbReference>
<feature type="compositionally biased region" description="Low complexity" evidence="1">
    <location>
        <begin position="503"/>
        <end position="517"/>
    </location>
</feature>
<dbReference type="SMART" id="SM00257">
    <property type="entry name" value="LysM"/>
    <property type="match status" value="1"/>
</dbReference>
<dbReference type="AlphaFoldDB" id="A0A916RDS3"/>
<keyword evidence="5" id="KW-1185">Reference proteome</keyword>
<organism evidence="4 5">
    <name type="scientific">Pelagibacterium lentulum</name>
    <dbReference type="NCBI Taxonomy" id="2029865"/>
    <lineage>
        <taxon>Bacteria</taxon>
        <taxon>Pseudomonadati</taxon>
        <taxon>Pseudomonadota</taxon>
        <taxon>Alphaproteobacteria</taxon>
        <taxon>Hyphomicrobiales</taxon>
        <taxon>Devosiaceae</taxon>
        <taxon>Pelagibacterium</taxon>
    </lineage>
</organism>
<name>A0A916RDS3_9HYPH</name>